<protein>
    <submittedName>
        <fullName evidence="4">DUF3854 domain-containing protein</fullName>
    </submittedName>
</protein>
<feature type="region of interest" description="Disordered" evidence="2">
    <location>
        <begin position="511"/>
        <end position="558"/>
    </location>
</feature>
<dbReference type="EMBL" id="JACJTD010000089">
    <property type="protein sequence ID" value="MBD2651187.1"/>
    <property type="molecule type" value="Genomic_DNA"/>
</dbReference>
<dbReference type="Pfam" id="PF12965">
    <property type="entry name" value="DUF3854"/>
    <property type="match status" value="1"/>
</dbReference>
<comment type="caution">
    <text evidence="4">The sequence shown here is derived from an EMBL/GenBank/DDBJ whole genome shotgun (WGS) entry which is preliminary data.</text>
</comment>
<sequence>FTVTGIDLNIVQIKYADERTECISLAQAQNLDYALVSTTYSSQGKTADRVLISADFTIGQESFYVAASRARHELKIYTEDPTRLVELAQQSKAKENALELLRKQIQKSTIEQHQAITINISAPFEKPVLKLETTVSTPFVGPIVKSVASSRTTSHDSSIKVPKVLPVLKETPNYNTLESVFSKPVLKSPVPTEPFWTPNQTEKIPNFIEPKHWQEFESSAIHPNITALNFESLQFNYAGGEHEAWERLMVSEKLNRTNTGRLTDGFIRAYSHLDAGGWWCDAGVDARTFANLKPGEKPPIKRWGCYKPNQPRPKKDENNQIIEGKFIKYEHPPKVELSIFLLDVPDDIAESIYSKHKVNPSDSDRQSGFWYCVWKHNIPCAIAEGAKKAASLLSQGHAAIGLPGISAGYRTPKDEFGKKIGKSYLHEELAVFATPSREIKFCFDYETKPETKLHIERDISVTGRLLQKAGARVKVVSLPGPDKGVDDFIVASGPLAYEKLSHEAKRLRDWQQQNQHSKAAAFAPPPHLTPEQRSIQLEGTGNRKRATRNDKLDLLPTHREEEIEKTVACSPLPVPYLLQNKPQVQTHDINQRQQPNTDTVANREDRAIDPENRAVTNQQPAIDPENRVLRNEPSREPNRNKRESVELLAAINRDAELEKVFEHGDDIAGINQSSTDDGLRGQRTEKLSRQINGQDSTIFNREASYVHSSQQATRQLLNTISDYIEQSAIESALNQAVLGLTEQISQSHQQLLAAKSTFNDFETALTQELKSHAEKGAILSISDYIEQSAIESALNQAVLGLTEQLSQSHQQLLAAKSTFNDFEKALTQELQSHAEKKAILSISDYIEQSAIESALSQTILGLTEQLSQSHQQLLASKTTFNDFDEAVTAELQSHAQNKAILSISDYIEQSAIESALNQTILSLTEQLSQSHQQLVTAKSTFSDFETALTQELQSHAEKKAILSISDYIEQSAVESALTQTILSLTEQLSRSHQQLVEAQTVFNDFDEAVTAELQSHAQNKAILSISDYVEQSAIESALNQAVLGLTEQLSQSHQQLVTAKSTFNEFETALTAELQSHAENKAILSISDYVEQSAIESALNQAVLGLTEQLSQSHQQLLAAKSTFNKFEIALTAELQSHAQNKAILSISDYIEQSAIESALTQTILGLTEQLSQSHQQLVASKTTFNDFETALTTELQSHVEKRAILSTSNSVEQSATESTLAKTLLAELKLHLKQMIQGLDIERLAEVVMEVGKYVKGEKVTGAKVSELFTSVTTDALALTFEEKMNIVRQLIRDDKPSILKRLKINPQQSDDNGEHLQFRR</sequence>
<reference evidence="4 5" key="1">
    <citation type="journal article" date="2020" name="ISME J.">
        <title>Comparative genomics reveals insights into cyanobacterial evolution and habitat adaptation.</title>
        <authorList>
            <person name="Chen M.Y."/>
            <person name="Teng W.K."/>
            <person name="Zhao L."/>
            <person name="Hu C.X."/>
            <person name="Zhou Y.K."/>
            <person name="Han B.P."/>
            <person name="Song L.R."/>
            <person name="Shu W.S."/>
        </authorList>
    </citation>
    <scope>NUCLEOTIDE SEQUENCE [LARGE SCALE GENOMIC DNA]</scope>
    <source>
        <strain evidence="4 5">FACHB-393</strain>
    </source>
</reference>
<dbReference type="Proteomes" id="UP000643580">
    <property type="component" value="Unassembled WGS sequence"/>
</dbReference>
<keyword evidence="1" id="KW-0175">Coiled coil</keyword>
<evidence type="ECO:0000313" key="4">
    <source>
        <dbReference type="EMBL" id="MBD2651187.1"/>
    </source>
</evidence>
<dbReference type="InterPro" id="IPR027417">
    <property type="entry name" value="P-loop_NTPase"/>
</dbReference>
<feature type="coiled-coil region" evidence="1">
    <location>
        <begin position="84"/>
        <end position="111"/>
    </location>
</feature>
<feature type="region of interest" description="Disordered" evidence="2">
    <location>
        <begin position="585"/>
        <end position="642"/>
    </location>
</feature>
<evidence type="ECO:0000256" key="1">
    <source>
        <dbReference type="SAM" id="Coils"/>
    </source>
</evidence>
<feature type="compositionally biased region" description="Polar residues" evidence="2">
    <location>
        <begin position="585"/>
        <end position="600"/>
    </location>
</feature>
<name>A0ABR8II51_9NOSO</name>
<evidence type="ECO:0000313" key="5">
    <source>
        <dbReference type="Proteomes" id="UP000643580"/>
    </source>
</evidence>
<feature type="domain" description="DUF3854" evidence="3">
    <location>
        <begin position="369"/>
        <end position="494"/>
    </location>
</feature>
<dbReference type="PANTHER" id="PTHR34985">
    <property type="entry name" value="SLR0554 PROTEIN"/>
    <property type="match status" value="1"/>
</dbReference>
<keyword evidence="5" id="KW-1185">Reference proteome</keyword>
<dbReference type="RefSeq" id="WP_190900944.1">
    <property type="nucleotide sequence ID" value="NZ_JACJTD010000089.1"/>
</dbReference>
<gene>
    <name evidence="4" type="ORF">H6G92_34425</name>
</gene>
<accession>A0ABR8II51</accession>
<feature type="compositionally biased region" description="Basic and acidic residues" evidence="2">
    <location>
        <begin position="601"/>
        <end position="612"/>
    </location>
</feature>
<dbReference type="InterPro" id="IPR024385">
    <property type="entry name" value="DUF3854"/>
</dbReference>
<dbReference type="PANTHER" id="PTHR34985:SF1">
    <property type="entry name" value="SLR0554 PROTEIN"/>
    <property type="match status" value="1"/>
</dbReference>
<feature type="compositionally biased region" description="Basic and acidic residues" evidence="2">
    <location>
        <begin position="624"/>
        <end position="642"/>
    </location>
</feature>
<feature type="non-terminal residue" evidence="4">
    <location>
        <position position="1"/>
    </location>
</feature>
<organism evidence="4 5">
    <name type="scientific">Nostoc foliaceum FACHB-393</name>
    <dbReference type="NCBI Taxonomy" id="2692915"/>
    <lineage>
        <taxon>Bacteria</taxon>
        <taxon>Bacillati</taxon>
        <taxon>Cyanobacteriota</taxon>
        <taxon>Cyanophyceae</taxon>
        <taxon>Nostocales</taxon>
        <taxon>Nostocaceae</taxon>
        <taxon>Nostoc</taxon>
        <taxon>Nostoc foliaceum</taxon>
    </lineage>
</organism>
<evidence type="ECO:0000259" key="3">
    <source>
        <dbReference type="Pfam" id="PF12965"/>
    </source>
</evidence>
<evidence type="ECO:0000256" key="2">
    <source>
        <dbReference type="SAM" id="MobiDB-lite"/>
    </source>
</evidence>
<proteinExistence type="predicted"/>
<feature type="compositionally biased region" description="Basic and acidic residues" evidence="2">
    <location>
        <begin position="547"/>
        <end position="558"/>
    </location>
</feature>
<dbReference type="SUPFAM" id="SSF52540">
    <property type="entry name" value="P-loop containing nucleoside triphosphate hydrolases"/>
    <property type="match status" value="1"/>
</dbReference>